<gene>
    <name evidence="1" type="ORF">HNQ80_004720</name>
</gene>
<comment type="caution">
    <text evidence="1">The sequence shown here is derived from an EMBL/GenBank/DDBJ whole genome shotgun (WGS) entry which is preliminary data.</text>
</comment>
<accession>A0A841KXS2</accession>
<evidence type="ECO:0000313" key="1">
    <source>
        <dbReference type="EMBL" id="MBB6218546.1"/>
    </source>
</evidence>
<protein>
    <submittedName>
        <fullName evidence="1">Uncharacterized protein</fullName>
    </submittedName>
</protein>
<evidence type="ECO:0000313" key="2">
    <source>
        <dbReference type="Proteomes" id="UP000579281"/>
    </source>
</evidence>
<reference evidence="1 2" key="1">
    <citation type="submission" date="2020-08" db="EMBL/GenBank/DDBJ databases">
        <title>Genomic Encyclopedia of Type Strains, Phase IV (KMG-IV): sequencing the most valuable type-strain genomes for metagenomic binning, comparative biology and taxonomic classification.</title>
        <authorList>
            <person name="Goeker M."/>
        </authorList>
    </citation>
    <scope>NUCLEOTIDE SEQUENCE [LARGE SCALE GENOMIC DNA]</scope>
    <source>
        <strain evidence="1 2">DSM 103526</strain>
    </source>
</reference>
<organism evidence="1 2">
    <name type="scientific">Anaerosolibacter carboniphilus</name>
    <dbReference type="NCBI Taxonomy" id="1417629"/>
    <lineage>
        <taxon>Bacteria</taxon>
        <taxon>Bacillati</taxon>
        <taxon>Bacillota</taxon>
        <taxon>Clostridia</taxon>
        <taxon>Peptostreptococcales</taxon>
        <taxon>Thermotaleaceae</taxon>
        <taxon>Anaerosolibacter</taxon>
    </lineage>
</organism>
<dbReference type="AlphaFoldDB" id="A0A841KXS2"/>
<proteinExistence type="predicted"/>
<dbReference type="Proteomes" id="UP000579281">
    <property type="component" value="Unassembled WGS sequence"/>
</dbReference>
<dbReference type="EMBL" id="JACHEN010000041">
    <property type="protein sequence ID" value="MBB6218546.1"/>
    <property type="molecule type" value="Genomic_DNA"/>
</dbReference>
<sequence>MSIECYVAADYMENNPTSYSGLLLEIYEDDQPVWPVWINTGQGFEKDFEMFHELVGEWQQAGEVVTILHHRSISSYETEIGIKGYYQNSICNGPQME</sequence>
<dbReference type="RefSeq" id="WP_184313113.1">
    <property type="nucleotide sequence ID" value="NZ_JACHEN010000041.1"/>
</dbReference>
<keyword evidence="2" id="KW-1185">Reference proteome</keyword>
<name>A0A841KXS2_9FIRM</name>